<dbReference type="CDD" id="cd00978">
    <property type="entry name" value="chitosanase_GH46"/>
    <property type="match status" value="1"/>
</dbReference>
<name>A0ABR2W7Q6_9FUNG</name>
<reference evidence="2 3" key="1">
    <citation type="submission" date="2023-04" db="EMBL/GenBank/DDBJ databases">
        <title>Genome of Basidiobolus ranarum AG-B5.</title>
        <authorList>
            <person name="Stajich J.E."/>
            <person name="Carter-House D."/>
            <person name="Gryganskyi A."/>
        </authorList>
    </citation>
    <scope>NUCLEOTIDE SEQUENCE [LARGE SCALE GENOMIC DNA]</scope>
    <source>
        <strain evidence="2 3">AG-B5</strain>
    </source>
</reference>
<keyword evidence="3" id="KW-1185">Reference proteome</keyword>
<dbReference type="EMBL" id="JASJQH010006942">
    <property type="protein sequence ID" value="KAK9722713.1"/>
    <property type="molecule type" value="Genomic_DNA"/>
</dbReference>
<accession>A0ABR2W7Q6</accession>
<protein>
    <recommendedName>
        <fullName evidence="4">Lysozyme-like protein</fullName>
    </recommendedName>
</protein>
<dbReference type="Proteomes" id="UP001479436">
    <property type="component" value="Unassembled WGS sequence"/>
</dbReference>
<dbReference type="InterPro" id="IPR000400">
    <property type="entry name" value="Glyco_hydro_46"/>
</dbReference>
<dbReference type="InterPro" id="IPR023346">
    <property type="entry name" value="Lysozyme-like_dom_sf"/>
</dbReference>
<proteinExistence type="predicted"/>
<comment type="caution">
    <text evidence="2">The sequence shown here is derived from an EMBL/GenBank/DDBJ whole genome shotgun (WGS) entry which is preliminary data.</text>
</comment>
<keyword evidence="1" id="KW-0732">Signal</keyword>
<evidence type="ECO:0008006" key="4">
    <source>
        <dbReference type="Google" id="ProtNLM"/>
    </source>
</evidence>
<dbReference type="Gene3D" id="3.30.386.10">
    <property type="entry name" value="Chitosanase, subunit A, domain 2"/>
    <property type="match status" value="1"/>
</dbReference>
<feature type="chain" id="PRO_5045083674" description="Lysozyme-like protein" evidence="1">
    <location>
        <begin position="20"/>
        <end position="344"/>
    </location>
</feature>
<sequence>MCDKFKTFLIFLSIPCCFGQDINPLVSFLYCQNEFDIIPNNCDQFKFPVVSQAICSPKIPPNPLNFSSTYSPPSDKKKMMLTLTNVFEHASKIINYAFCENIGDGRGYTCGSVGFATGTSNALTVIEEYKARGGRSELFKYIPELQRLATSNDCSVPRGDISKLKGFPEIWQKDSCQILFRIVQDEMADYLFFLPSMKLATEMGIKTNLGKAIFYDTAVQHGWQFDDGTSLLSIINLTGPLAGQNEILWLEKFLTIRRKLLCCYPNNVWPASADRVSDLMDLLKAGNLNLTAPLTLSAYKSVITGEEDTENLCSASALPPVSSALTVAPSLVLNGVLSILYLLR</sequence>
<evidence type="ECO:0000256" key="1">
    <source>
        <dbReference type="SAM" id="SignalP"/>
    </source>
</evidence>
<dbReference type="Gene3D" id="1.20.141.10">
    <property type="entry name" value="Chitosanase, subunit A, domain 1"/>
    <property type="match status" value="1"/>
</dbReference>
<evidence type="ECO:0000313" key="3">
    <source>
        <dbReference type="Proteomes" id="UP001479436"/>
    </source>
</evidence>
<dbReference type="Pfam" id="PF01374">
    <property type="entry name" value="Glyco_hydro_46"/>
    <property type="match status" value="1"/>
</dbReference>
<dbReference type="SUPFAM" id="SSF53955">
    <property type="entry name" value="Lysozyme-like"/>
    <property type="match status" value="1"/>
</dbReference>
<gene>
    <name evidence="2" type="ORF">K7432_002472</name>
</gene>
<dbReference type="InterPro" id="IPR023099">
    <property type="entry name" value="Glyco_hydro_46_N"/>
</dbReference>
<organism evidence="2 3">
    <name type="scientific">Basidiobolus ranarum</name>
    <dbReference type="NCBI Taxonomy" id="34480"/>
    <lineage>
        <taxon>Eukaryota</taxon>
        <taxon>Fungi</taxon>
        <taxon>Fungi incertae sedis</taxon>
        <taxon>Zoopagomycota</taxon>
        <taxon>Entomophthoromycotina</taxon>
        <taxon>Basidiobolomycetes</taxon>
        <taxon>Basidiobolales</taxon>
        <taxon>Basidiobolaceae</taxon>
        <taxon>Basidiobolus</taxon>
    </lineage>
</organism>
<feature type="signal peptide" evidence="1">
    <location>
        <begin position="1"/>
        <end position="19"/>
    </location>
</feature>
<evidence type="ECO:0000313" key="2">
    <source>
        <dbReference type="EMBL" id="KAK9722713.1"/>
    </source>
</evidence>